<protein>
    <submittedName>
        <fullName evidence="1">Uncharacterized protein</fullName>
    </submittedName>
</protein>
<proteinExistence type="predicted"/>
<sequence length="110" mass="12550">MGMSAVISIATSKYMFIFDLNRASRGPMLWIYSRSNGALQMKPTFDAYFQVQSKTNQPAILATISVMDGRTYISASTLTIAPYKRWVSHPGNTLPTSRITRRQYFPFHLY</sequence>
<dbReference type="Proteomes" id="UP000031668">
    <property type="component" value="Unassembled WGS sequence"/>
</dbReference>
<reference evidence="1 2" key="1">
    <citation type="journal article" date="2014" name="Genome Biol. Evol.">
        <title>The genome of the myxosporean Thelohanellus kitauei shows adaptations to nutrient acquisition within its fish host.</title>
        <authorList>
            <person name="Yang Y."/>
            <person name="Xiong J."/>
            <person name="Zhou Z."/>
            <person name="Huo F."/>
            <person name="Miao W."/>
            <person name="Ran C."/>
            <person name="Liu Y."/>
            <person name="Zhang J."/>
            <person name="Feng J."/>
            <person name="Wang M."/>
            <person name="Wang M."/>
            <person name="Wang L."/>
            <person name="Yao B."/>
        </authorList>
    </citation>
    <scope>NUCLEOTIDE SEQUENCE [LARGE SCALE GENOMIC DNA]</scope>
    <source>
        <strain evidence="1">Wuqing</strain>
    </source>
</reference>
<evidence type="ECO:0000313" key="2">
    <source>
        <dbReference type="Proteomes" id="UP000031668"/>
    </source>
</evidence>
<comment type="caution">
    <text evidence="1">The sequence shown here is derived from an EMBL/GenBank/DDBJ whole genome shotgun (WGS) entry which is preliminary data.</text>
</comment>
<organism evidence="1 2">
    <name type="scientific">Thelohanellus kitauei</name>
    <name type="common">Myxosporean</name>
    <dbReference type="NCBI Taxonomy" id="669202"/>
    <lineage>
        <taxon>Eukaryota</taxon>
        <taxon>Metazoa</taxon>
        <taxon>Cnidaria</taxon>
        <taxon>Myxozoa</taxon>
        <taxon>Myxosporea</taxon>
        <taxon>Bivalvulida</taxon>
        <taxon>Platysporina</taxon>
        <taxon>Myxobolidae</taxon>
        <taxon>Thelohanellus</taxon>
    </lineage>
</organism>
<name>A0A0C2MBN0_THEKT</name>
<gene>
    <name evidence="1" type="ORF">RF11_05889</name>
</gene>
<evidence type="ECO:0000313" key="1">
    <source>
        <dbReference type="EMBL" id="KII64406.1"/>
    </source>
</evidence>
<keyword evidence="2" id="KW-1185">Reference proteome</keyword>
<dbReference type="EMBL" id="JWZT01004299">
    <property type="protein sequence ID" value="KII64406.1"/>
    <property type="molecule type" value="Genomic_DNA"/>
</dbReference>
<accession>A0A0C2MBN0</accession>
<dbReference type="AlphaFoldDB" id="A0A0C2MBN0"/>